<dbReference type="Proteomes" id="UP000760860">
    <property type="component" value="Unassembled WGS sequence"/>
</dbReference>
<dbReference type="EMBL" id="RCMK01000692">
    <property type="protein sequence ID" value="KAG2915933.1"/>
    <property type="molecule type" value="Genomic_DNA"/>
</dbReference>
<reference evidence="2" key="2">
    <citation type="submission" date="2018-10" db="EMBL/GenBank/DDBJ databases">
        <title>Effector identification in a new, highly contiguous assembly of the strawberry crown rot pathogen Phytophthora cactorum.</title>
        <authorList>
            <person name="Armitage A.D."/>
            <person name="Nellist C.F."/>
            <person name="Bates H."/>
            <person name="Vickerstaff R.J."/>
            <person name="Harrison R.J."/>
        </authorList>
    </citation>
    <scope>NUCLEOTIDE SEQUENCE</scope>
    <source>
        <strain evidence="2">15-7</strain>
        <strain evidence="3">4032</strain>
        <strain evidence="4">4040</strain>
        <strain evidence="5">P415</strain>
        <strain evidence="6">P421</strain>
    </source>
</reference>
<dbReference type="Proteomes" id="UP000251314">
    <property type="component" value="Unassembled WGS sequence"/>
</dbReference>
<dbReference type="Proteomes" id="UP000697107">
    <property type="component" value="Unassembled WGS sequence"/>
</dbReference>
<protein>
    <submittedName>
        <fullName evidence="7">Uncharacterized protein</fullName>
    </submittedName>
</protein>
<evidence type="ECO:0000256" key="1">
    <source>
        <dbReference type="SAM" id="MobiDB-lite"/>
    </source>
</evidence>
<evidence type="ECO:0000313" key="2">
    <source>
        <dbReference type="EMBL" id="KAG2850375.1"/>
    </source>
</evidence>
<comment type="caution">
    <text evidence="7">The sequence shown here is derived from an EMBL/GenBank/DDBJ whole genome shotgun (WGS) entry which is preliminary data.</text>
</comment>
<evidence type="ECO:0000313" key="7">
    <source>
        <dbReference type="EMBL" id="RAW25330.1"/>
    </source>
</evidence>
<keyword evidence="8" id="KW-1185">Reference proteome</keyword>
<evidence type="ECO:0000313" key="4">
    <source>
        <dbReference type="EMBL" id="KAG2915933.1"/>
    </source>
</evidence>
<dbReference type="Proteomes" id="UP000735874">
    <property type="component" value="Unassembled WGS sequence"/>
</dbReference>
<name>A0A329RLW4_9STRA</name>
<accession>A0A329RLW4</accession>
<dbReference type="VEuPathDB" id="FungiDB:PC110_g18260"/>
<proteinExistence type="predicted"/>
<feature type="region of interest" description="Disordered" evidence="1">
    <location>
        <begin position="1"/>
        <end position="23"/>
    </location>
</feature>
<dbReference type="EMBL" id="RCMI01000554">
    <property type="protein sequence ID" value="KAG2905862.1"/>
    <property type="molecule type" value="Genomic_DNA"/>
</dbReference>
<dbReference type="EMBL" id="RCML01000703">
    <property type="protein sequence ID" value="KAG2970835.1"/>
    <property type="molecule type" value="Genomic_DNA"/>
</dbReference>
<dbReference type="Proteomes" id="UP000774804">
    <property type="component" value="Unassembled WGS sequence"/>
</dbReference>
<evidence type="ECO:0000313" key="3">
    <source>
        <dbReference type="EMBL" id="KAG2905862.1"/>
    </source>
</evidence>
<evidence type="ECO:0000313" key="5">
    <source>
        <dbReference type="EMBL" id="KAG2970835.1"/>
    </source>
</evidence>
<gene>
    <name evidence="7" type="ORF">PC110_g18260</name>
    <name evidence="2" type="ORF">PC113_g16837</name>
    <name evidence="3" type="ORF">PC115_g14473</name>
    <name evidence="4" type="ORF">PC117_g17863</name>
    <name evidence="5" type="ORF">PC118_g16644</name>
    <name evidence="6" type="ORF">PC129_g15274</name>
</gene>
<sequence>MANDSAVPATPMKTGGSRGEDLDADLFTPRLDAIAESSVCFDIPVDASDAKEENVNVDFDDDTRRRTTSRVLRRMP</sequence>
<reference evidence="7 8" key="1">
    <citation type="submission" date="2018-01" db="EMBL/GenBank/DDBJ databases">
        <title>Draft genome of the strawberry crown rot pathogen Phytophthora cactorum.</title>
        <authorList>
            <person name="Armitage A.D."/>
            <person name="Lysoe E."/>
            <person name="Nellist C.F."/>
            <person name="Harrison R.J."/>
            <person name="Brurberg M.B."/>
        </authorList>
    </citation>
    <scope>NUCLEOTIDE SEQUENCE [LARGE SCALE GENOMIC DNA]</scope>
    <source>
        <strain evidence="7 8">10300</strain>
    </source>
</reference>
<dbReference type="OrthoDB" id="129162at2759"/>
<dbReference type="Proteomes" id="UP000736787">
    <property type="component" value="Unassembled WGS sequence"/>
</dbReference>
<evidence type="ECO:0000313" key="6">
    <source>
        <dbReference type="EMBL" id="KAG3213795.1"/>
    </source>
</evidence>
<evidence type="ECO:0000313" key="8">
    <source>
        <dbReference type="Proteomes" id="UP000251314"/>
    </source>
</evidence>
<dbReference type="EMBL" id="RCMG01000691">
    <property type="protein sequence ID" value="KAG2850375.1"/>
    <property type="molecule type" value="Genomic_DNA"/>
</dbReference>
<dbReference type="EMBL" id="MJFZ01000765">
    <property type="protein sequence ID" value="RAW25330.1"/>
    <property type="molecule type" value="Genomic_DNA"/>
</dbReference>
<dbReference type="AlphaFoldDB" id="A0A329RLW4"/>
<organism evidence="7 8">
    <name type="scientific">Phytophthora cactorum</name>
    <dbReference type="NCBI Taxonomy" id="29920"/>
    <lineage>
        <taxon>Eukaryota</taxon>
        <taxon>Sar</taxon>
        <taxon>Stramenopiles</taxon>
        <taxon>Oomycota</taxon>
        <taxon>Peronosporomycetes</taxon>
        <taxon>Peronosporales</taxon>
        <taxon>Peronosporaceae</taxon>
        <taxon>Phytophthora</taxon>
    </lineage>
</organism>
<dbReference type="EMBL" id="RCMV01000697">
    <property type="protein sequence ID" value="KAG3213795.1"/>
    <property type="molecule type" value="Genomic_DNA"/>
</dbReference>